<dbReference type="InterPro" id="IPR012337">
    <property type="entry name" value="RNaseH-like_sf"/>
</dbReference>
<gene>
    <name evidence="7" type="ORF">MGU_11576</name>
</gene>
<feature type="compositionally biased region" description="Basic and acidic residues" evidence="5">
    <location>
        <begin position="939"/>
        <end position="948"/>
    </location>
</feature>
<dbReference type="EMBL" id="AZNH01000224">
    <property type="protein sequence ID" value="KID81026.1"/>
    <property type="molecule type" value="Genomic_DNA"/>
</dbReference>
<accession>A0A0B4GU47</accession>
<keyword evidence="4" id="KW-0496">Mitochondrion</keyword>
<dbReference type="GO" id="GO:0015074">
    <property type="term" value="P:DNA integration"/>
    <property type="evidence" value="ECO:0007669"/>
    <property type="project" value="InterPro"/>
</dbReference>
<keyword evidence="3" id="KW-0694">RNA-binding</keyword>
<dbReference type="Proteomes" id="UP000031192">
    <property type="component" value="Unassembled WGS sequence"/>
</dbReference>
<dbReference type="Pfam" id="PF22936">
    <property type="entry name" value="Pol_BBD"/>
    <property type="match status" value="1"/>
</dbReference>
<protein>
    <submittedName>
        <fullName evidence="7">Polyprotein</fullName>
    </submittedName>
</protein>
<dbReference type="InterPro" id="IPR013103">
    <property type="entry name" value="RVT_2"/>
</dbReference>
<name>A0A0B4GU47_METGA</name>
<evidence type="ECO:0000256" key="3">
    <source>
        <dbReference type="ARBA" id="ARBA00022884"/>
    </source>
</evidence>
<dbReference type="PROSITE" id="PS50994">
    <property type="entry name" value="INTEGRASE"/>
    <property type="match status" value="1"/>
</dbReference>
<comment type="caution">
    <text evidence="7">The sequence shown here is derived from an EMBL/GenBank/DDBJ whole genome shotgun (WGS) entry which is preliminary data.</text>
</comment>
<feature type="compositionally biased region" description="Basic and acidic residues" evidence="5">
    <location>
        <begin position="47"/>
        <end position="61"/>
    </location>
</feature>
<feature type="region of interest" description="Disordered" evidence="5">
    <location>
        <begin position="273"/>
        <end position="333"/>
    </location>
</feature>
<dbReference type="Pfam" id="PF25597">
    <property type="entry name" value="SH3_retrovirus"/>
    <property type="match status" value="1"/>
</dbReference>
<dbReference type="InterPro" id="IPR054722">
    <property type="entry name" value="PolX-like_BBD"/>
</dbReference>
<sequence>MSNNNASSKKVLLQTFEDWGRWDEEFQTKATSLQLWEFIDPENDESLMEKPERPSVGDYNRRIPPRTSDSDTQSGRQTRHSGHSSQTVRQSSPGDPIIMLPETTDPHLRARTVSELTADDKASFMFEWRVYEQDYREYKEQVANCEKLKAWVTDTVDYGLRQSSCLPMWDLRMWYNNLKTSVGAADREQQTAARRKYHAAVAPLTRYPKDMAGWITTWEMATNHALVRKTGGVEDPNTCWVAIYAGIYKDKLEEKTLTIGEVAKDLRKEAERRNLLPQRENAAKFPKGAFGPTFAGEPASSSQQDAQSEEGNVGHKAQDSSSGQKRKDKQAAPRRVIGRCEAAFVVAVLHGAYSATRYPLKESALLDSAATIHIFNDISRFKNYRRAEPGDFICAGQQQVPIQGYGNVEIHTQGPRGTKVIELRDVALCENFPCNLVSLRQLQKRGYWWDNRLQFNCLRTYNNEVICKLIDRYDQFIIEDKPHMGAKSAFVTQRHRYNSWTERRPAKADAHKWHLRLGHPGPQALEHLVNTSRGVRIKGITTVQCDDCSLAKIRRQIRRQPRDTGNEPGERLAIDFHDLPRDSEGRNSVILITDRWSGFIWDYYLVERRAGAIILALKHLFGLLDRQYQIKPKVVECDNEIPRDKGQIYEYLSTQHVRVEASASYTPAQNGGAEVSGHLIKTKARAMRISARLPEHLWVEIYRAATYLYNRTPKYMHSWRTPYDRFHTFIARRDGIVEEDRKPHQAHLRVYGCKAYAMTPDAQMHTHTRHKLNLRAWIGFLVGYQSTNIYRVWVPQLGKVISTRDVIFNEDERFGGNLNRLRDDLLHIGREELMNLLDQVELQQTERSTMTEEESSGAFIPQINWEGLHGEDEDVETQQSWEDPVLHGEVKDAGAEQSEVGLDHPTGTDEGSGNPGGAEADRSRPEGGAGDQPESSPDDQAKNSDVRSRPYPTPVSLPPTALLAMVLREVTDDSQEESFKHWDAHEPIEVWKAAFVAGRHASLRGAINGKLIDKAKFQRLLKDPRRLHRKDMPPLPRSHRELSNHPMGSLFEKAEMEHLRSHSEMMSWSEIARRDPQAKGKQILDCMWVYVYKFDKHGRFKKCKARLVIRGDQEVKSIHEETYAATLAGRSFRTLMAIAARFDLELIQYDAVNAFVNAKLEKDIFMRMPPGHRKPGTILKLQKALYGLRESPLLWQKELTDTLQGLGFNTVPHEPCCMTKGGIIIFFYVDDIVLAYKKGREGEIQSTMDKLRERYKLTGGNPLQWFLGIEIIRDREKRLLWLSQSYYLDKIANLADRVDRRHEVPMRQDELLPYAERASVSSIRRYQRKIGSILYAAVITRPDVAFAAARLARFNANPGPEYHAAADQVLLYLRRTKALALQFGGDDVFTVASDASFADNTVDRKSTPAYVMRLFGGTIGWRSNKQNTVTTSTTEAELLALAQAAKEAMFLSRLIAELGIQLEDQRIQLDCDNQQTIKLVNKDIVKLQTKLRHVDIHNHWLRQEAQRNRIKVDYKPSTDIIADGLTKPLHGPAYKEFRPSRDSRPSTFGQPTEYGCAARLAAQIADRDNAV</sequence>
<dbReference type="Pfam" id="PF07727">
    <property type="entry name" value="RVT_2"/>
    <property type="match status" value="1"/>
</dbReference>
<feature type="domain" description="Integrase catalytic" evidence="6">
    <location>
        <begin position="564"/>
        <end position="730"/>
    </location>
</feature>
<dbReference type="Gene3D" id="3.30.420.10">
    <property type="entry name" value="Ribonuclease H-like superfamily/Ribonuclease H"/>
    <property type="match status" value="1"/>
</dbReference>
<dbReference type="HOGENOM" id="CLU_001650_18_4_1"/>
<dbReference type="PANTHER" id="PTHR11439:SF438">
    <property type="entry name" value="REVERSE TRANSCRIPTASE TY1_COPIA-TYPE DOMAIN-CONTAINING PROTEIN"/>
    <property type="match status" value="1"/>
</dbReference>
<dbReference type="SUPFAM" id="SSF53098">
    <property type="entry name" value="Ribonuclease H-like"/>
    <property type="match status" value="1"/>
</dbReference>
<dbReference type="GO" id="GO:0005634">
    <property type="term" value="C:nucleus"/>
    <property type="evidence" value="ECO:0007669"/>
    <property type="project" value="UniProtKB-ARBA"/>
</dbReference>
<dbReference type="CDD" id="cd09272">
    <property type="entry name" value="RNase_HI_RT_Ty1"/>
    <property type="match status" value="1"/>
</dbReference>
<feature type="compositionally biased region" description="Polar residues" evidence="5">
    <location>
        <begin position="83"/>
        <end position="93"/>
    </location>
</feature>
<dbReference type="GO" id="GO:0004190">
    <property type="term" value="F:aspartic-type endopeptidase activity"/>
    <property type="evidence" value="ECO:0007669"/>
    <property type="project" value="UniProtKB-KW"/>
</dbReference>
<evidence type="ECO:0000256" key="5">
    <source>
        <dbReference type="SAM" id="MobiDB-lite"/>
    </source>
</evidence>
<dbReference type="SUPFAM" id="SSF56672">
    <property type="entry name" value="DNA/RNA polymerases"/>
    <property type="match status" value="1"/>
</dbReference>
<keyword evidence="2" id="KW-0645">Protease</keyword>
<feature type="region of interest" description="Disordered" evidence="5">
    <location>
        <begin position="44"/>
        <end position="100"/>
    </location>
</feature>
<keyword evidence="2" id="KW-0064">Aspartyl protease</keyword>
<dbReference type="GO" id="GO:0005739">
    <property type="term" value="C:mitochondrion"/>
    <property type="evidence" value="ECO:0007669"/>
    <property type="project" value="UniProtKB-SubCell"/>
</dbReference>
<comment type="subcellular location">
    <subcellularLocation>
        <location evidence="1">Mitochondrion</location>
    </subcellularLocation>
</comment>
<keyword evidence="8" id="KW-1185">Reference proteome</keyword>
<evidence type="ECO:0000256" key="1">
    <source>
        <dbReference type="ARBA" id="ARBA00004173"/>
    </source>
</evidence>
<feature type="region of interest" description="Disordered" evidence="5">
    <location>
        <begin position="892"/>
        <end position="957"/>
    </location>
</feature>
<evidence type="ECO:0000256" key="4">
    <source>
        <dbReference type="ARBA" id="ARBA00023128"/>
    </source>
</evidence>
<dbReference type="PANTHER" id="PTHR11439">
    <property type="entry name" value="GAG-POL-RELATED RETROTRANSPOSON"/>
    <property type="match status" value="1"/>
</dbReference>
<evidence type="ECO:0000259" key="6">
    <source>
        <dbReference type="PROSITE" id="PS50994"/>
    </source>
</evidence>
<evidence type="ECO:0000256" key="2">
    <source>
        <dbReference type="ARBA" id="ARBA00022750"/>
    </source>
</evidence>
<dbReference type="InterPro" id="IPR043502">
    <property type="entry name" value="DNA/RNA_pol_sf"/>
</dbReference>
<organism evidence="7 8">
    <name type="scientific">Metarhizium guizhouense (strain ARSEF 977)</name>
    <dbReference type="NCBI Taxonomy" id="1276136"/>
    <lineage>
        <taxon>Eukaryota</taxon>
        <taxon>Fungi</taxon>
        <taxon>Dikarya</taxon>
        <taxon>Ascomycota</taxon>
        <taxon>Pezizomycotina</taxon>
        <taxon>Sordariomycetes</taxon>
        <taxon>Hypocreomycetidae</taxon>
        <taxon>Hypocreales</taxon>
        <taxon>Clavicipitaceae</taxon>
        <taxon>Metarhizium</taxon>
    </lineage>
</organism>
<dbReference type="InterPro" id="IPR001584">
    <property type="entry name" value="Integrase_cat-core"/>
</dbReference>
<evidence type="ECO:0000313" key="8">
    <source>
        <dbReference type="Proteomes" id="UP000031192"/>
    </source>
</evidence>
<dbReference type="InterPro" id="IPR036397">
    <property type="entry name" value="RNaseH_sf"/>
</dbReference>
<keyword evidence="2" id="KW-0378">Hydrolase</keyword>
<dbReference type="InterPro" id="IPR057670">
    <property type="entry name" value="SH3_retrovirus"/>
</dbReference>
<dbReference type="GO" id="GO:0003723">
    <property type="term" value="F:RNA binding"/>
    <property type="evidence" value="ECO:0007669"/>
    <property type="project" value="UniProtKB-KW"/>
</dbReference>
<evidence type="ECO:0000313" key="7">
    <source>
        <dbReference type="EMBL" id="KID81026.1"/>
    </source>
</evidence>
<reference evidence="7 8" key="1">
    <citation type="journal article" date="2014" name="Proc. Natl. Acad. Sci. U.S.A.">
        <title>Trajectory and genomic determinants of fungal-pathogen speciation and host adaptation.</title>
        <authorList>
            <person name="Hu X."/>
            <person name="Xiao G."/>
            <person name="Zheng P."/>
            <person name="Shang Y."/>
            <person name="Su Y."/>
            <person name="Zhang X."/>
            <person name="Liu X."/>
            <person name="Zhan S."/>
            <person name="St Leger R.J."/>
            <person name="Wang C."/>
        </authorList>
    </citation>
    <scope>NUCLEOTIDE SEQUENCE [LARGE SCALE GENOMIC DNA]</scope>
    <source>
        <strain evidence="7 8">ARSEF 977</strain>
    </source>
</reference>
<proteinExistence type="predicted"/>